<evidence type="ECO:0000256" key="1">
    <source>
        <dbReference type="ARBA" id="ARBA00023242"/>
    </source>
</evidence>
<dbReference type="EMBL" id="PNEN01000448">
    <property type="protein sequence ID" value="PPJ58728.1"/>
    <property type="molecule type" value="Genomic_DNA"/>
</dbReference>
<keyword evidence="1" id="KW-0539">Nucleus</keyword>
<dbReference type="PANTHER" id="PTHR46910">
    <property type="entry name" value="TRANSCRIPTION FACTOR PDR1"/>
    <property type="match status" value="1"/>
</dbReference>
<dbReference type="AlphaFoldDB" id="A0A2S6CG83"/>
<name>A0A2S6CG83_9PEZI</name>
<evidence type="ECO:0008006" key="5">
    <source>
        <dbReference type="Google" id="ProtNLM"/>
    </source>
</evidence>
<evidence type="ECO:0000313" key="4">
    <source>
        <dbReference type="Proteomes" id="UP000237631"/>
    </source>
</evidence>
<keyword evidence="4" id="KW-1185">Reference proteome</keyword>
<organism evidence="3 4">
    <name type="scientific">Cercospora berteroae</name>
    <dbReference type="NCBI Taxonomy" id="357750"/>
    <lineage>
        <taxon>Eukaryota</taxon>
        <taxon>Fungi</taxon>
        <taxon>Dikarya</taxon>
        <taxon>Ascomycota</taxon>
        <taxon>Pezizomycotina</taxon>
        <taxon>Dothideomycetes</taxon>
        <taxon>Dothideomycetidae</taxon>
        <taxon>Mycosphaerellales</taxon>
        <taxon>Mycosphaerellaceae</taxon>
        <taxon>Cercospora</taxon>
    </lineage>
</organism>
<dbReference type="InterPro" id="IPR050987">
    <property type="entry name" value="AtrR-like"/>
</dbReference>
<feature type="region of interest" description="Disordered" evidence="2">
    <location>
        <begin position="647"/>
        <end position="666"/>
    </location>
</feature>
<dbReference type="GO" id="GO:0003700">
    <property type="term" value="F:DNA-binding transcription factor activity"/>
    <property type="evidence" value="ECO:0007669"/>
    <property type="project" value="InterPro"/>
</dbReference>
<dbReference type="OrthoDB" id="2123952at2759"/>
<evidence type="ECO:0000313" key="3">
    <source>
        <dbReference type="EMBL" id="PPJ58728.1"/>
    </source>
</evidence>
<dbReference type="PANTHER" id="PTHR46910:SF13">
    <property type="entry name" value="SPECIFIC TRANSCRIPTION FACTOR, PUTATIVE (AFU_ORTHOLOGUE AFUA_4G06190)-RELATED"/>
    <property type="match status" value="1"/>
</dbReference>
<dbReference type="STRING" id="357750.A0A2S6CG83"/>
<sequence length="814" mass="89887">MPLLVDTERLEKRARRHPNDSAVKQCQSPLSHVEHMLLSLQKKLEYLTAIVGQHLRENDHEAQTSSAQEVPRAERPLAFVSDCDNGAQRARTLQHDDKTVNVKQGDALSDAENSSHASSATTRTPFAGYMSPDYSFRWAQDKSLRDSDRVTDRGQSSHIAGADQKISNGLDYMTPDSIEGSASHRSGRHAGLASTFTCLVELPLRIPLVEALRLIDIYEQIVGERNPFLEVPCLKERTKTWYAWATGHGAGIDDTPKPCPLDEQDSLIIPLVICIALAAEVVFSKPITCEEVYYHLEKSIESKLISPPTSMRDIIVVLLSAHYHYSKGAVRTSWRLCGIAGSLVMELGLHNAGILKNLLGTDREREVAAVIAGTVLTLDYQYSAAIGLPTHYKAASFSPEVLSSVKPPYLRAMIHFLRISEMVGVMVSNAIGSGSYDDDDTFELANFQIEQWRRKALSTHAPVLLERAYGSHDALPSWSLLLYLRANSVKNMLLRPFFILSGSQSAAERQIKPALDLIIDSVETLVRLDRHTTFYCNQHAHFQHMLSGACALLFLVVAYVAGNPEATNTGQSDIVAKIRQAYKSSVSLSRAYSGIFAAAETLLRRLMAMTPILDRLSNQLKECPSDLVDASEPAIPPVAQTQQNSVCTGQQPQSLNSVPHTSGAAESTQHMQIPLHDGNAFPTPNMVEGLPWLDQSMSPAESDVTPTNQPYNNAHATSFIDPPSSPATVSMVRWLTTNEGTMVEPLQQWSFHGEEDHFNNWSDAYIDLTYYSGGLVLFLGDSCTPKISVLMFRISSGKVNIHCISRLQRILCLL</sequence>
<comment type="caution">
    <text evidence="3">The sequence shown here is derived from an EMBL/GenBank/DDBJ whole genome shotgun (WGS) entry which is preliminary data.</text>
</comment>
<evidence type="ECO:0000256" key="2">
    <source>
        <dbReference type="SAM" id="MobiDB-lite"/>
    </source>
</evidence>
<gene>
    <name evidence="3" type="ORF">CBER1_08396</name>
</gene>
<dbReference type="CDD" id="cd12148">
    <property type="entry name" value="fungal_TF_MHR"/>
    <property type="match status" value="1"/>
</dbReference>
<proteinExistence type="predicted"/>
<accession>A0A2S6CG83</accession>
<reference evidence="4" key="1">
    <citation type="journal article" date="2017" name="bioRxiv">
        <title>Conservation of a gene cluster reveals novel cercosporin biosynthetic mechanisms and extends production to the genus Colletotrichum.</title>
        <authorList>
            <person name="de Jonge R."/>
            <person name="Ebert M.K."/>
            <person name="Huitt-Roehl C.R."/>
            <person name="Pal P."/>
            <person name="Suttle J.C."/>
            <person name="Spanner R.E."/>
            <person name="Neubauer J.D."/>
            <person name="Jurick W.M.II."/>
            <person name="Stott K.A."/>
            <person name="Secor G.A."/>
            <person name="Thomma B.P.H.J."/>
            <person name="Van de Peer Y."/>
            <person name="Townsend C.A."/>
            <person name="Bolton M.D."/>
        </authorList>
    </citation>
    <scope>NUCLEOTIDE SEQUENCE [LARGE SCALE GENOMIC DNA]</scope>
    <source>
        <strain evidence="4">CBS538.71</strain>
    </source>
</reference>
<protein>
    <recommendedName>
        <fullName evidence="5">Transcription factor domain-containing protein</fullName>
    </recommendedName>
</protein>
<dbReference type="Proteomes" id="UP000237631">
    <property type="component" value="Unassembled WGS sequence"/>
</dbReference>